<dbReference type="AlphaFoldDB" id="A0A8J8TEB4"/>
<evidence type="ECO:0000313" key="4">
    <source>
        <dbReference type="EMBL" id="TQS84542.1"/>
    </source>
</evidence>
<dbReference type="CDD" id="cd04614">
    <property type="entry name" value="CBS_pair_arch2_repeat2"/>
    <property type="match status" value="1"/>
</dbReference>
<feature type="domain" description="CBS" evidence="3">
    <location>
        <begin position="229"/>
        <end position="281"/>
    </location>
</feature>
<organism evidence="4 5">
    <name type="scientific">Candidatus Methanomassiliicoccus intestinalis</name>
    <dbReference type="NCBI Taxonomy" id="1406512"/>
    <lineage>
        <taxon>Archaea</taxon>
        <taxon>Methanobacteriati</taxon>
        <taxon>Thermoplasmatota</taxon>
        <taxon>Thermoplasmata</taxon>
        <taxon>Methanomassiliicoccales</taxon>
        <taxon>Methanomassiliicoccaceae</taxon>
        <taxon>Methanomassiliicoccus</taxon>
    </lineage>
</organism>
<keyword evidence="1 2" id="KW-0129">CBS domain</keyword>
<feature type="domain" description="CBS" evidence="3">
    <location>
        <begin position="8"/>
        <end position="66"/>
    </location>
</feature>
<evidence type="ECO:0000259" key="3">
    <source>
        <dbReference type="PROSITE" id="PS51371"/>
    </source>
</evidence>
<proteinExistence type="predicted"/>
<name>A0A8J8TEB4_9ARCH</name>
<dbReference type="InterPro" id="IPR051257">
    <property type="entry name" value="Diverse_CBS-Domain"/>
</dbReference>
<sequence length="281" mass="31063">MTKIKDVMTHNPIVSEVPGSRTDVIKLMVTHNLTGIPIVKKDGGELVGMITRDDIFTKPDEDQLAIIMKKNPETLSPDDSIEYAAERILETHVTHMPVVENKHLVGILTPTDLLHEVEKRGGNISVEDVAISPCVPIFQDSPLRVALATFRASNVNALPTLDENGRLSGILTDRDIFNKSLINGSSTITAMGIASDEDEWSWEGLKGVMKMWFEISKVELPAIPVRDIMIPHPTTVFSKTSVVESARIMRRNDFGQLPVVDSKDVLIGMLYDTDIISVLVQ</sequence>
<dbReference type="Proteomes" id="UP000752814">
    <property type="component" value="Unassembled WGS sequence"/>
</dbReference>
<dbReference type="RefSeq" id="WP_400256331.1">
    <property type="nucleotide sequence ID" value="NZ_CAYAYE010000029.1"/>
</dbReference>
<dbReference type="SMART" id="SM00116">
    <property type="entry name" value="CBS"/>
    <property type="match status" value="4"/>
</dbReference>
<feature type="domain" description="CBS" evidence="3">
    <location>
        <begin position="130"/>
        <end position="187"/>
    </location>
</feature>
<comment type="caution">
    <text evidence="4">The sequence shown here is derived from an EMBL/GenBank/DDBJ whole genome shotgun (WGS) entry which is preliminary data.</text>
</comment>
<dbReference type="Gene3D" id="3.10.580.10">
    <property type="entry name" value="CBS-domain"/>
    <property type="match status" value="2"/>
</dbReference>
<evidence type="ECO:0000313" key="5">
    <source>
        <dbReference type="Proteomes" id="UP000752814"/>
    </source>
</evidence>
<feature type="domain" description="CBS" evidence="3">
    <location>
        <begin position="68"/>
        <end position="126"/>
    </location>
</feature>
<dbReference type="SUPFAM" id="SSF54631">
    <property type="entry name" value="CBS-domain pair"/>
    <property type="match status" value="2"/>
</dbReference>
<dbReference type="PROSITE" id="PS51371">
    <property type="entry name" value="CBS"/>
    <property type="match status" value="4"/>
</dbReference>
<gene>
    <name evidence="4" type="ORF">A3207_00410</name>
</gene>
<reference evidence="4" key="1">
    <citation type="submission" date="2016-03" db="EMBL/GenBank/DDBJ databases">
        <authorList>
            <person name="Borrel G."/>
            <person name="Mccann A."/>
            <person name="O'Toole P.W."/>
        </authorList>
    </citation>
    <scope>NUCLEOTIDE SEQUENCE</scope>
    <source>
        <strain evidence="4">183</strain>
    </source>
</reference>
<dbReference type="InterPro" id="IPR046342">
    <property type="entry name" value="CBS_dom_sf"/>
</dbReference>
<evidence type="ECO:0000256" key="1">
    <source>
        <dbReference type="ARBA" id="ARBA00023122"/>
    </source>
</evidence>
<evidence type="ECO:0000256" key="2">
    <source>
        <dbReference type="PROSITE-ProRule" id="PRU00703"/>
    </source>
</evidence>
<dbReference type="PANTHER" id="PTHR43080:SF29">
    <property type="entry name" value="OS02G0818000 PROTEIN"/>
    <property type="match status" value="1"/>
</dbReference>
<dbReference type="InterPro" id="IPR000644">
    <property type="entry name" value="CBS_dom"/>
</dbReference>
<dbReference type="PANTHER" id="PTHR43080">
    <property type="entry name" value="CBS DOMAIN-CONTAINING PROTEIN CBSX3, MITOCHONDRIAL"/>
    <property type="match status" value="1"/>
</dbReference>
<accession>A0A8J8TEB4</accession>
<dbReference type="EMBL" id="LVVT01000001">
    <property type="protein sequence ID" value="TQS84542.1"/>
    <property type="molecule type" value="Genomic_DNA"/>
</dbReference>
<dbReference type="Pfam" id="PF00571">
    <property type="entry name" value="CBS"/>
    <property type="match status" value="4"/>
</dbReference>
<protein>
    <recommendedName>
        <fullName evidence="3">CBS domain-containing protein</fullName>
    </recommendedName>
</protein>